<keyword evidence="1" id="KW-0732">Signal</keyword>
<dbReference type="AlphaFoldDB" id="A0A6J1QTL8"/>
<dbReference type="RefSeq" id="XP_024885827.1">
    <property type="nucleotide sequence ID" value="XM_025030059.1"/>
</dbReference>
<organism evidence="2 3">
    <name type="scientific">Temnothorax curvispinosus</name>
    <dbReference type="NCBI Taxonomy" id="300111"/>
    <lineage>
        <taxon>Eukaryota</taxon>
        <taxon>Metazoa</taxon>
        <taxon>Ecdysozoa</taxon>
        <taxon>Arthropoda</taxon>
        <taxon>Hexapoda</taxon>
        <taxon>Insecta</taxon>
        <taxon>Pterygota</taxon>
        <taxon>Neoptera</taxon>
        <taxon>Endopterygota</taxon>
        <taxon>Hymenoptera</taxon>
        <taxon>Apocrita</taxon>
        <taxon>Aculeata</taxon>
        <taxon>Formicoidea</taxon>
        <taxon>Formicidae</taxon>
        <taxon>Myrmicinae</taxon>
        <taxon>Temnothorax</taxon>
    </lineage>
</organism>
<dbReference type="GeneID" id="112463592"/>
<dbReference type="Proteomes" id="UP000504618">
    <property type="component" value="Unplaced"/>
</dbReference>
<proteinExistence type="predicted"/>
<keyword evidence="2" id="KW-1185">Reference proteome</keyword>
<feature type="chain" id="PRO_5026848932" evidence="1">
    <location>
        <begin position="22"/>
        <end position="510"/>
    </location>
</feature>
<name>A0A6J1QTL8_9HYME</name>
<feature type="signal peptide" evidence="1">
    <location>
        <begin position="1"/>
        <end position="21"/>
    </location>
</feature>
<sequence>MHYAAVLTPIIVLHLAGEMSSEPMPPYEVTSFSDEPGIYFEKIGTMQLQENTWKLAIRIEVAAFAIRYHQLQHYLGRIKNLCDRVKDDNRVICNNILRITEDDNTKLTQLIIRLQTIYKVPTSRRGLLDAIGTISKTLFGTMDADDEKHIQEQLELMQNQQNVMRHAAKSQIKIINATLGHMEALEQTINKNENLLANVTRLVQERVSNLAHREEIDEHLLAITAIMNKLINDVEDVLAYLTYSKSGIVLVRLLPLENIITELREATTHLSQGAHFPFKIQTENWNKIQEFMEINAYYDNPNVYTILTFPIVTYPKYEIIRINPLPVHDRENIFVIPKTTYDLLAIDKENRNYVTLKEDDLNKCKHSGTTFVCNTNHPVYFITPHAPCEVQIYIRAEEDNCERRHILSTVTFWITLAESQAWLFSTPYKQSITIQCNNQGEHKIDINRTGRIKLTDNCKLTTTDLTLRTKKRDHTTHVQMHLPQFNLTFKQVTTDTKINNEIATELKIEP</sequence>
<dbReference type="Pfam" id="PF12259">
    <property type="entry name" value="Baculo_F"/>
    <property type="match status" value="1"/>
</dbReference>
<evidence type="ECO:0000313" key="3">
    <source>
        <dbReference type="RefSeq" id="XP_024885827.1"/>
    </source>
</evidence>
<dbReference type="OrthoDB" id="7554598at2759"/>
<reference evidence="3" key="1">
    <citation type="submission" date="2025-08" db="UniProtKB">
        <authorList>
            <consortium name="RefSeq"/>
        </authorList>
    </citation>
    <scope>IDENTIFICATION</scope>
    <source>
        <tissue evidence="3">Whole body</tissue>
    </source>
</reference>
<accession>A0A6J1QTL8</accession>
<gene>
    <name evidence="3" type="primary">LOC112463592</name>
</gene>
<evidence type="ECO:0000313" key="2">
    <source>
        <dbReference type="Proteomes" id="UP000504618"/>
    </source>
</evidence>
<dbReference type="InterPro" id="IPR022048">
    <property type="entry name" value="Envelope_fusion-like"/>
</dbReference>
<feature type="non-terminal residue" evidence="3">
    <location>
        <position position="510"/>
    </location>
</feature>
<evidence type="ECO:0000256" key="1">
    <source>
        <dbReference type="SAM" id="SignalP"/>
    </source>
</evidence>
<protein>
    <submittedName>
        <fullName evidence="3">Uncharacterized protein LOC112463592</fullName>
    </submittedName>
</protein>